<name>A0A1H4Y218_STRMJ</name>
<dbReference type="AlphaFoldDB" id="A0A1H4Y218"/>
<protein>
    <submittedName>
        <fullName evidence="1">Glutamine amidotransferase class-I</fullName>
    </submittedName>
</protein>
<evidence type="ECO:0000313" key="2">
    <source>
        <dbReference type="Proteomes" id="UP000198609"/>
    </source>
</evidence>
<dbReference type="InterPro" id="IPR029062">
    <property type="entry name" value="Class_I_gatase-like"/>
</dbReference>
<gene>
    <name evidence="1" type="ORF">SAMN04490356_6981</name>
</gene>
<dbReference type="Gene3D" id="3.40.50.880">
    <property type="match status" value="1"/>
</dbReference>
<dbReference type="GO" id="GO:0016740">
    <property type="term" value="F:transferase activity"/>
    <property type="evidence" value="ECO:0007669"/>
    <property type="project" value="UniProtKB-KW"/>
</dbReference>
<keyword evidence="1" id="KW-0808">Transferase</keyword>
<keyword evidence="2" id="KW-1185">Reference proteome</keyword>
<accession>A0A1H4Y218</accession>
<dbReference type="Proteomes" id="UP000198609">
    <property type="component" value="Unassembled WGS sequence"/>
</dbReference>
<proteinExistence type="predicted"/>
<keyword evidence="1" id="KW-0315">Glutamine amidotransferase</keyword>
<dbReference type="EMBL" id="FNST01000002">
    <property type="protein sequence ID" value="SED11420.1"/>
    <property type="molecule type" value="Genomic_DNA"/>
</dbReference>
<organism evidence="1 2">
    <name type="scientific">Streptomyces melanosporofaciens</name>
    <dbReference type="NCBI Taxonomy" id="67327"/>
    <lineage>
        <taxon>Bacteria</taxon>
        <taxon>Bacillati</taxon>
        <taxon>Actinomycetota</taxon>
        <taxon>Actinomycetes</taxon>
        <taxon>Kitasatosporales</taxon>
        <taxon>Streptomycetaceae</taxon>
        <taxon>Streptomyces</taxon>
        <taxon>Streptomyces violaceusniger group</taxon>
    </lineage>
</organism>
<reference evidence="2" key="1">
    <citation type="submission" date="2016-10" db="EMBL/GenBank/DDBJ databases">
        <authorList>
            <person name="Varghese N."/>
            <person name="Submissions S."/>
        </authorList>
    </citation>
    <scope>NUCLEOTIDE SEQUENCE [LARGE SCALE GENOMIC DNA]</scope>
    <source>
        <strain evidence="2">DSM 40318</strain>
    </source>
</reference>
<dbReference type="SUPFAM" id="SSF52317">
    <property type="entry name" value="Class I glutamine amidotransferase-like"/>
    <property type="match status" value="1"/>
</dbReference>
<evidence type="ECO:0000313" key="1">
    <source>
        <dbReference type="EMBL" id="SED11420.1"/>
    </source>
</evidence>
<sequence>MESLRTLLVDHHDSYTYNLFHLLTEVNGEEPEVLLHDAPECADIDLTAFDNIVLSPAPGIRPIRGTSAPPPG</sequence>